<dbReference type="Gene3D" id="2.60.40.10">
    <property type="entry name" value="Immunoglobulins"/>
    <property type="match status" value="1"/>
</dbReference>
<keyword evidence="4 7" id="KW-0732">Signal</keyword>
<name>A0A174UM76_9BACE</name>
<dbReference type="InterPro" id="IPR051915">
    <property type="entry name" value="Cellulose_Degrad_GH3"/>
</dbReference>
<evidence type="ECO:0000259" key="8">
    <source>
        <dbReference type="SMART" id="SM01217"/>
    </source>
</evidence>
<dbReference type="EC" id="3.2.1.21" evidence="3"/>
<dbReference type="GO" id="GO:0009251">
    <property type="term" value="P:glucan catabolic process"/>
    <property type="evidence" value="ECO:0007669"/>
    <property type="project" value="TreeGrafter"/>
</dbReference>
<sequence>MKKLLVSSFLLGGILIACAEKQPVPAIPSDPEIEGKIEKLLKNLTLEEKIGQMCELTIGVITDKSGQKLSEDLLDTVIGKYKVGSILNIPFGVSQKKEVFADVITQIQKKSLEEIRIPCIYGLDQIHGASYTQDATFFPQGINMAAAFNRELTKRCAEITAYETRACCVSWTYAPVMDLGRDPRWPRMWESFGEDAYVNAQMAVQAVRGLQGDNPNKVDKYHISSCIKHFMGYGVPVSGKDRTPSSITDIDLREKHFAPFLAAIRAGALSLMVNSGNNNGMPFHANKELLTGWLKEDLNWDGMIVTDWNDINNLYFRDHIAVSKKDAVRLAINAGIDMAMVPSEWQFCIDLKELVEEGAVSMERIDDAVRRVLRLKFRLGLFENPYWDIQQYEKFGSEEFAKVALQAAEESEVLLKNDGGILPLREGMKILLAGPNANAMRCLNGGWSYSWQGERADEFAQTYHTIYEALCNRFGANNIIYEPGVTYAPAHHDNWWEENKPEIGKAVAAAHQADVIVACIGENTYCETPGNLNDLHLSSNQIELVKALATTGKPIILILNEGRPRIIREIEPLAKAVVHILLPGNYGGDALANLISGDRNFSGRLPFTYPKFINSLATYDYKPCEKMGTMEGEYNYDAVMDIQWPFGHGLSYTEFEYGNFRVNRTNFTADDDLIFEVDVKNTGERVGKETVMLYSSDLVASVTPDVIRLRHFDKIELQPGEMKKVVFKLKGSDLAFVGYDKKWRLEKGRFRMKCGSEVLYINCEKDKIWNTPNIN</sequence>
<dbReference type="InterPro" id="IPR017853">
    <property type="entry name" value="GH"/>
</dbReference>
<dbReference type="PRINTS" id="PR00133">
    <property type="entry name" value="GLHYDRLASE3"/>
</dbReference>
<dbReference type="InterPro" id="IPR013783">
    <property type="entry name" value="Ig-like_fold"/>
</dbReference>
<evidence type="ECO:0000256" key="3">
    <source>
        <dbReference type="ARBA" id="ARBA00012744"/>
    </source>
</evidence>
<dbReference type="SUPFAM" id="SSF51445">
    <property type="entry name" value="(Trans)glycosidases"/>
    <property type="match status" value="1"/>
</dbReference>
<dbReference type="Gene3D" id="3.40.50.1700">
    <property type="entry name" value="Glycoside hydrolase family 3 C-terminal domain"/>
    <property type="match status" value="1"/>
</dbReference>
<dbReference type="InterPro" id="IPR001764">
    <property type="entry name" value="Glyco_hydro_3_N"/>
</dbReference>
<dbReference type="InterPro" id="IPR036881">
    <property type="entry name" value="Glyco_hydro_3_C_sf"/>
</dbReference>
<dbReference type="Proteomes" id="UP000095657">
    <property type="component" value="Unassembled WGS sequence"/>
</dbReference>
<evidence type="ECO:0000256" key="1">
    <source>
        <dbReference type="ARBA" id="ARBA00000448"/>
    </source>
</evidence>
<feature type="chain" id="PRO_5014252914" description="beta-glucosidase" evidence="7">
    <location>
        <begin position="20"/>
        <end position="775"/>
    </location>
</feature>
<dbReference type="SUPFAM" id="SSF52279">
    <property type="entry name" value="Beta-D-glucan exohydrolase, C-terminal domain"/>
    <property type="match status" value="1"/>
</dbReference>
<dbReference type="PANTHER" id="PTHR30620:SF16">
    <property type="entry name" value="LYSOSOMAL BETA GLUCOSIDASE"/>
    <property type="match status" value="1"/>
</dbReference>
<comment type="catalytic activity">
    <reaction evidence="1">
        <text>Hydrolysis of terminal, non-reducing beta-D-glucosyl residues with release of beta-D-glucose.</text>
        <dbReference type="EC" id="3.2.1.21"/>
    </reaction>
</comment>
<dbReference type="Pfam" id="PF00933">
    <property type="entry name" value="Glyco_hydro_3"/>
    <property type="match status" value="1"/>
</dbReference>
<dbReference type="EMBL" id="CZAI01000016">
    <property type="protein sequence ID" value="CUQ20079.1"/>
    <property type="molecule type" value="Genomic_DNA"/>
</dbReference>
<evidence type="ECO:0000313" key="11">
    <source>
        <dbReference type="Proteomes" id="UP000095657"/>
    </source>
</evidence>
<accession>A0A174UM76</accession>
<gene>
    <name evidence="9" type="primary">bglX_6</name>
    <name evidence="9" type="ORF">ERS852494_04274</name>
    <name evidence="10" type="ORF">ERS852558_04308</name>
</gene>
<dbReference type="InterPro" id="IPR026891">
    <property type="entry name" value="Fn3-like"/>
</dbReference>
<reference evidence="11 12" key="1">
    <citation type="submission" date="2015-09" db="EMBL/GenBank/DDBJ databases">
        <authorList>
            <consortium name="Pathogen Informatics"/>
        </authorList>
    </citation>
    <scope>NUCLEOTIDE SEQUENCE [LARGE SCALE GENOMIC DNA]</scope>
    <source>
        <strain evidence="9 11">2789STDY5834880</strain>
        <strain evidence="10 12">2789STDY5834946</strain>
    </source>
</reference>
<feature type="domain" description="Fibronectin type III-like" evidence="8">
    <location>
        <begin position="689"/>
        <end position="758"/>
    </location>
</feature>
<organism evidence="9 11">
    <name type="scientific">Bacteroides caccae</name>
    <dbReference type="NCBI Taxonomy" id="47678"/>
    <lineage>
        <taxon>Bacteria</taxon>
        <taxon>Pseudomonadati</taxon>
        <taxon>Bacteroidota</taxon>
        <taxon>Bacteroidia</taxon>
        <taxon>Bacteroidales</taxon>
        <taxon>Bacteroidaceae</taxon>
        <taxon>Bacteroides</taxon>
    </lineage>
</organism>
<comment type="similarity">
    <text evidence="2">Belongs to the glycosyl hydrolase 3 family.</text>
</comment>
<dbReference type="FunFam" id="3.20.20.300:FF:000007">
    <property type="entry name" value="Lysosomal beta glucosidase"/>
    <property type="match status" value="1"/>
</dbReference>
<dbReference type="Pfam" id="PF01915">
    <property type="entry name" value="Glyco_hydro_3_C"/>
    <property type="match status" value="1"/>
</dbReference>
<dbReference type="AlphaFoldDB" id="A0A174UM76"/>
<keyword evidence="6 9" id="KW-0326">Glycosidase</keyword>
<evidence type="ECO:0000313" key="10">
    <source>
        <dbReference type="EMBL" id="CUQ53751.1"/>
    </source>
</evidence>
<dbReference type="InterPro" id="IPR036962">
    <property type="entry name" value="Glyco_hydro_3_N_sf"/>
</dbReference>
<dbReference type="GO" id="GO:0008422">
    <property type="term" value="F:beta-glucosidase activity"/>
    <property type="evidence" value="ECO:0007669"/>
    <property type="project" value="UniProtKB-EC"/>
</dbReference>
<keyword evidence="5 9" id="KW-0378">Hydrolase</keyword>
<dbReference type="EMBL" id="CZBL01000026">
    <property type="protein sequence ID" value="CUQ53751.1"/>
    <property type="molecule type" value="Genomic_DNA"/>
</dbReference>
<evidence type="ECO:0000256" key="4">
    <source>
        <dbReference type="ARBA" id="ARBA00022729"/>
    </source>
</evidence>
<evidence type="ECO:0000256" key="7">
    <source>
        <dbReference type="SAM" id="SignalP"/>
    </source>
</evidence>
<evidence type="ECO:0000313" key="12">
    <source>
        <dbReference type="Proteomes" id="UP000095725"/>
    </source>
</evidence>
<dbReference type="Gene3D" id="3.20.20.300">
    <property type="entry name" value="Glycoside hydrolase, family 3, N-terminal domain"/>
    <property type="match status" value="1"/>
</dbReference>
<dbReference type="PROSITE" id="PS51257">
    <property type="entry name" value="PROKAR_LIPOPROTEIN"/>
    <property type="match status" value="1"/>
</dbReference>
<dbReference type="Proteomes" id="UP000095725">
    <property type="component" value="Unassembled WGS sequence"/>
</dbReference>
<dbReference type="RefSeq" id="WP_055173739.1">
    <property type="nucleotide sequence ID" value="NZ_CAXSUM010000027.1"/>
</dbReference>
<evidence type="ECO:0000256" key="6">
    <source>
        <dbReference type="ARBA" id="ARBA00023295"/>
    </source>
</evidence>
<dbReference type="STRING" id="47678.ERS852494_04274"/>
<dbReference type="InterPro" id="IPR002772">
    <property type="entry name" value="Glyco_hydro_3_C"/>
</dbReference>
<evidence type="ECO:0000256" key="5">
    <source>
        <dbReference type="ARBA" id="ARBA00022801"/>
    </source>
</evidence>
<dbReference type="SMART" id="SM01217">
    <property type="entry name" value="Fn3_like"/>
    <property type="match status" value="1"/>
</dbReference>
<protein>
    <recommendedName>
        <fullName evidence="3">beta-glucosidase</fullName>
        <ecNumber evidence="3">3.2.1.21</ecNumber>
    </recommendedName>
</protein>
<evidence type="ECO:0000313" key="9">
    <source>
        <dbReference type="EMBL" id="CUQ20079.1"/>
    </source>
</evidence>
<feature type="signal peptide" evidence="7">
    <location>
        <begin position="1"/>
        <end position="19"/>
    </location>
</feature>
<dbReference type="PANTHER" id="PTHR30620">
    <property type="entry name" value="PERIPLASMIC BETA-GLUCOSIDASE-RELATED"/>
    <property type="match status" value="1"/>
</dbReference>
<dbReference type="Pfam" id="PF14310">
    <property type="entry name" value="Fn3-like"/>
    <property type="match status" value="1"/>
</dbReference>
<evidence type="ECO:0000256" key="2">
    <source>
        <dbReference type="ARBA" id="ARBA00005336"/>
    </source>
</evidence>
<proteinExistence type="inferred from homology"/>